<name>A0A9X2C136_9BURK</name>
<accession>A0A9X2C136</accession>
<reference evidence="1" key="1">
    <citation type="submission" date="2021-11" db="EMBL/GenBank/DDBJ databases">
        <title>BS-T2-15 a new species belonging to the Comamonadaceae family isolated from the soil of a French oak forest.</title>
        <authorList>
            <person name="Mieszkin S."/>
            <person name="Alain K."/>
        </authorList>
    </citation>
    <scope>NUCLEOTIDE SEQUENCE</scope>
    <source>
        <strain evidence="1">BS-T2-15</strain>
    </source>
</reference>
<dbReference type="InterPro" id="IPR010836">
    <property type="entry name" value="SapC"/>
</dbReference>
<dbReference type="AlphaFoldDB" id="A0A9X2C136"/>
<comment type="caution">
    <text evidence="1">The sequence shown here is derived from an EMBL/GenBank/DDBJ whole genome shotgun (WGS) entry which is preliminary data.</text>
</comment>
<dbReference type="EMBL" id="JAJLJH010000001">
    <property type="protein sequence ID" value="MCK9684560.1"/>
    <property type="molecule type" value="Genomic_DNA"/>
</dbReference>
<sequence>MIVTNLHKEPIALDTVLHRDLRLKNELNAIPRLAPFTSFVISVSEFADAAMNFPILFVRAAQDALGRDTVTPVAVFGMKPGENLFVTADGKWDASYIPAMLRAYPFTMARIEGSDRWAMVFDNTWEGMSRTEGISLFNDKGEASELLNNVHKFVQELETDLERTRQFCAALLEMKLLKPMRFDATLANGEQLSVDGFMTLDEEAVGKLSDTQIAQIYRNGMLGLLNIHLLSLNNMRRLLDRRLNQAAAAAKA</sequence>
<evidence type="ECO:0000313" key="1">
    <source>
        <dbReference type="EMBL" id="MCK9684560.1"/>
    </source>
</evidence>
<dbReference type="Pfam" id="PF07277">
    <property type="entry name" value="SapC"/>
    <property type="match status" value="1"/>
</dbReference>
<protein>
    <submittedName>
        <fullName evidence="1">SapC family protein</fullName>
    </submittedName>
</protein>
<proteinExistence type="predicted"/>
<organism evidence="1 2">
    <name type="scientific">Scleromatobacter humisilvae</name>
    <dbReference type="NCBI Taxonomy" id="2897159"/>
    <lineage>
        <taxon>Bacteria</taxon>
        <taxon>Pseudomonadati</taxon>
        <taxon>Pseudomonadota</taxon>
        <taxon>Betaproteobacteria</taxon>
        <taxon>Burkholderiales</taxon>
        <taxon>Sphaerotilaceae</taxon>
        <taxon>Scleromatobacter</taxon>
    </lineage>
</organism>
<dbReference type="Proteomes" id="UP001139353">
    <property type="component" value="Unassembled WGS sequence"/>
</dbReference>
<dbReference type="RefSeq" id="WP_275680586.1">
    <property type="nucleotide sequence ID" value="NZ_JAJLJH010000001.1"/>
</dbReference>
<keyword evidence="2" id="KW-1185">Reference proteome</keyword>
<gene>
    <name evidence="1" type="ORF">LPC04_02435</name>
</gene>
<evidence type="ECO:0000313" key="2">
    <source>
        <dbReference type="Proteomes" id="UP001139353"/>
    </source>
</evidence>